<keyword evidence="2" id="KW-1185">Reference proteome</keyword>
<dbReference type="EMBL" id="QEOB01000001">
    <property type="protein sequence ID" value="PVX97688.1"/>
    <property type="molecule type" value="Genomic_DNA"/>
</dbReference>
<dbReference type="Proteomes" id="UP000245712">
    <property type="component" value="Unassembled WGS sequence"/>
</dbReference>
<protein>
    <submittedName>
        <fullName evidence="1">Uncharacterized protein</fullName>
    </submittedName>
</protein>
<gene>
    <name evidence="1" type="ORF">C7402_101402</name>
</gene>
<proteinExistence type="predicted"/>
<reference evidence="1 2" key="1">
    <citation type="submission" date="2018-05" db="EMBL/GenBank/DDBJ databases">
        <title>Genomic Encyclopedia of Type Strains, Phase IV (KMG-V): Genome sequencing to study the core and pangenomes of soil and plant-associated prokaryotes.</title>
        <authorList>
            <person name="Whitman W."/>
        </authorList>
    </citation>
    <scope>NUCLEOTIDE SEQUENCE [LARGE SCALE GENOMIC DNA]</scope>
    <source>
        <strain evidence="1 2">SCZa-39</strain>
    </source>
</reference>
<evidence type="ECO:0000313" key="2">
    <source>
        <dbReference type="Proteomes" id="UP000245712"/>
    </source>
</evidence>
<evidence type="ECO:0000313" key="1">
    <source>
        <dbReference type="EMBL" id="PVX97688.1"/>
    </source>
</evidence>
<name>A0ABX5KXZ0_9BURK</name>
<dbReference type="RefSeq" id="WP_116609454.1">
    <property type="nucleotide sequence ID" value="NZ_QEOB01000001.1"/>
</dbReference>
<sequence>MTSLLEQARQVRAGLKKVQVANQLRHQLQAIQIRSGEWDNIRRKRLQLLERTGYLATADAQSADMLRANEAARALCDRARDLLQQAQDVSVLSEDALWTRLLQAAEKANSICEEAIRSTWRAYVSGLGSPDSPNALAARVPATPANEPVLNNYRLIHNKYAALARAEAPANAQSAADLRDYVAQLRDIISTLVSAPEAVQKFFKAVEGNGASLELLTAEVLEWLKQYDDATRFVIKTRTEQPWR</sequence>
<comment type="caution">
    <text evidence="1">The sequence shown here is derived from an EMBL/GenBank/DDBJ whole genome shotgun (WGS) entry which is preliminary data.</text>
</comment>
<organism evidence="1 2">
    <name type="scientific">Paraburkholderia unamae</name>
    <dbReference type="NCBI Taxonomy" id="219649"/>
    <lineage>
        <taxon>Bacteria</taxon>
        <taxon>Pseudomonadati</taxon>
        <taxon>Pseudomonadota</taxon>
        <taxon>Betaproteobacteria</taxon>
        <taxon>Burkholderiales</taxon>
        <taxon>Burkholderiaceae</taxon>
        <taxon>Paraburkholderia</taxon>
    </lineage>
</organism>
<accession>A0ABX5KXZ0</accession>